<dbReference type="Proteomes" id="UP000239415">
    <property type="component" value="Unassembled WGS sequence"/>
</dbReference>
<evidence type="ECO:0000256" key="1">
    <source>
        <dbReference type="SAM" id="SignalP"/>
    </source>
</evidence>
<evidence type="ECO:0000313" key="4">
    <source>
        <dbReference type="Proteomes" id="UP000239415"/>
    </source>
</evidence>
<dbReference type="AlphaFoldDB" id="A0A2T0KCD9"/>
<accession>A0A2T0KCD9</accession>
<dbReference type="RefSeq" id="WP_106320194.1">
    <property type="nucleotide sequence ID" value="NZ_BOMO01000071.1"/>
</dbReference>
<feature type="domain" description="DUF305" evidence="2">
    <location>
        <begin position="45"/>
        <end position="189"/>
    </location>
</feature>
<dbReference type="InterPro" id="IPR012347">
    <property type="entry name" value="Ferritin-like"/>
</dbReference>
<dbReference type="EMBL" id="PVMZ01000007">
    <property type="protein sequence ID" value="PRX20912.1"/>
    <property type="molecule type" value="Genomic_DNA"/>
</dbReference>
<keyword evidence="1" id="KW-0732">Signal</keyword>
<dbReference type="InterPro" id="IPR005183">
    <property type="entry name" value="DUF305_CopM-like"/>
</dbReference>
<reference evidence="3 4" key="1">
    <citation type="submission" date="2018-03" db="EMBL/GenBank/DDBJ databases">
        <title>Genomic Encyclopedia of Archaeal and Bacterial Type Strains, Phase II (KMG-II): from individual species to whole genera.</title>
        <authorList>
            <person name="Goeker M."/>
        </authorList>
    </citation>
    <scope>NUCLEOTIDE SEQUENCE [LARGE SCALE GENOMIC DNA]</scope>
    <source>
        <strain evidence="3 4">DSM 43146</strain>
    </source>
</reference>
<protein>
    <submittedName>
        <fullName evidence="3">Uncharacterized protein (DUF305 family)</fullName>
    </submittedName>
</protein>
<feature type="chain" id="PRO_5015749408" evidence="1">
    <location>
        <begin position="35"/>
        <end position="193"/>
    </location>
</feature>
<feature type="signal peptide" evidence="1">
    <location>
        <begin position="1"/>
        <end position="34"/>
    </location>
</feature>
<sequence>MGRRLAGTGGPVLRAALSLLLLGLLAACGGSPQAAPQSASFNDTDVMFLQMGLAQITEGDRVAEMAESRASNPEIKAVAGELRGQWRTESDTMRGWLEQWKRPLEADPSAGLHAGHGDLHSLREEDFTGLGGFQGAEFDRAAVALLLGNLHNAMETIRMEATGGSYPQAVDLAKKMTEARQSQIQRLLALAAG</sequence>
<dbReference type="Pfam" id="PF03713">
    <property type="entry name" value="DUF305"/>
    <property type="match status" value="1"/>
</dbReference>
<evidence type="ECO:0000259" key="2">
    <source>
        <dbReference type="Pfam" id="PF03713"/>
    </source>
</evidence>
<dbReference type="Gene3D" id="1.20.1260.10">
    <property type="match status" value="1"/>
</dbReference>
<gene>
    <name evidence="3" type="ORF">CLV67_107189</name>
</gene>
<name>A0A2T0KCD9_9ACTN</name>
<dbReference type="OrthoDB" id="26872at2"/>
<dbReference type="PROSITE" id="PS51257">
    <property type="entry name" value="PROKAR_LIPOPROTEIN"/>
    <property type="match status" value="1"/>
</dbReference>
<evidence type="ECO:0000313" key="3">
    <source>
        <dbReference type="EMBL" id="PRX20912.1"/>
    </source>
</evidence>
<proteinExistence type="predicted"/>
<comment type="caution">
    <text evidence="3">The sequence shown here is derived from an EMBL/GenBank/DDBJ whole genome shotgun (WGS) entry which is preliminary data.</text>
</comment>
<keyword evidence="4" id="KW-1185">Reference proteome</keyword>
<organism evidence="3 4">
    <name type="scientific">Actinoplanes italicus</name>
    <dbReference type="NCBI Taxonomy" id="113567"/>
    <lineage>
        <taxon>Bacteria</taxon>
        <taxon>Bacillati</taxon>
        <taxon>Actinomycetota</taxon>
        <taxon>Actinomycetes</taxon>
        <taxon>Micromonosporales</taxon>
        <taxon>Micromonosporaceae</taxon>
        <taxon>Actinoplanes</taxon>
    </lineage>
</organism>